<keyword evidence="2" id="KW-1185">Reference proteome</keyword>
<dbReference type="InterPro" id="IPR043129">
    <property type="entry name" value="ATPase_NBD"/>
</dbReference>
<reference evidence="1" key="1">
    <citation type="submission" date="2020-09" db="EMBL/GenBank/DDBJ databases">
        <title>Genome-Enabled Discovery of Anthraquinone Biosynthesis in Senna tora.</title>
        <authorList>
            <person name="Kang S.-H."/>
            <person name="Pandey R.P."/>
            <person name="Lee C.-M."/>
            <person name="Sim J.-S."/>
            <person name="Jeong J.-T."/>
            <person name="Choi B.-S."/>
            <person name="Jung M."/>
            <person name="Ginzburg D."/>
            <person name="Zhao K."/>
            <person name="Won S.Y."/>
            <person name="Oh T.-J."/>
            <person name="Yu Y."/>
            <person name="Kim N.-H."/>
            <person name="Lee O.R."/>
            <person name="Lee T.-H."/>
            <person name="Bashyal P."/>
            <person name="Kim T.-S."/>
            <person name="Lee W.-H."/>
            <person name="Kawkins C."/>
            <person name="Kim C.-K."/>
            <person name="Kim J.S."/>
            <person name="Ahn B.O."/>
            <person name="Rhee S.Y."/>
            <person name="Sohng J.K."/>
        </authorList>
    </citation>
    <scope>NUCLEOTIDE SEQUENCE</scope>
    <source>
        <tissue evidence="1">Leaf</tissue>
    </source>
</reference>
<keyword evidence="1" id="KW-0346">Stress response</keyword>
<accession>A0A834T0K8</accession>
<organism evidence="1 2">
    <name type="scientific">Senna tora</name>
    <dbReference type="NCBI Taxonomy" id="362788"/>
    <lineage>
        <taxon>Eukaryota</taxon>
        <taxon>Viridiplantae</taxon>
        <taxon>Streptophyta</taxon>
        <taxon>Embryophyta</taxon>
        <taxon>Tracheophyta</taxon>
        <taxon>Spermatophyta</taxon>
        <taxon>Magnoliopsida</taxon>
        <taxon>eudicotyledons</taxon>
        <taxon>Gunneridae</taxon>
        <taxon>Pentapetalae</taxon>
        <taxon>rosids</taxon>
        <taxon>fabids</taxon>
        <taxon>Fabales</taxon>
        <taxon>Fabaceae</taxon>
        <taxon>Caesalpinioideae</taxon>
        <taxon>Cassia clade</taxon>
        <taxon>Senna</taxon>
    </lineage>
</organism>
<protein>
    <submittedName>
        <fullName evidence="1">Heat shock 70 kDa protein 13-like</fullName>
    </submittedName>
</protein>
<name>A0A834T0K8_9FABA</name>
<gene>
    <name evidence="1" type="ORF">G2W53_034079</name>
</gene>
<comment type="caution">
    <text evidence="1">The sequence shown here is derived from an EMBL/GenBank/DDBJ whole genome shotgun (WGS) entry which is preliminary data.</text>
</comment>
<dbReference type="EMBL" id="JAAIUW010000010">
    <property type="protein sequence ID" value="KAF7813103.1"/>
    <property type="molecule type" value="Genomic_DNA"/>
</dbReference>
<dbReference type="AlphaFoldDB" id="A0A834T0K8"/>
<dbReference type="SUPFAM" id="SSF53067">
    <property type="entry name" value="Actin-like ATPase domain"/>
    <property type="match status" value="1"/>
</dbReference>
<proteinExistence type="predicted"/>
<sequence length="82" mass="9456">MNENSPYLKLIFTFGKIHLGGEDFIDRLIDLMVGEDLFKVCLERVNEFFNEVDLEGADVNHLILAGGSWHIPRLRHIILPHL</sequence>
<dbReference type="Proteomes" id="UP000634136">
    <property type="component" value="Unassembled WGS sequence"/>
</dbReference>
<evidence type="ECO:0000313" key="1">
    <source>
        <dbReference type="EMBL" id="KAF7813103.1"/>
    </source>
</evidence>
<evidence type="ECO:0000313" key="2">
    <source>
        <dbReference type="Proteomes" id="UP000634136"/>
    </source>
</evidence>